<dbReference type="RefSeq" id="WP_182709000.1">
    <property type="nucleotide sequence ID" value="NZ_JACJII010000001.1"/>
</dbReference>
<sequence length="97" mass="10329">MSTPNDEDRSRIDRGPGAHSGHESQVRERVVPGTAGAAEGYQPPEDDILAGVRMRPGETAEPSQQREFARDEDAGLPPGDQGDEPFEEGTQSTGGRA</sequence>
<organism evidence="2 3">
    <name type="scientific">Thermomonospora cellulosilytica</name>
    <dbReference type="NCBI Taxonomy" id="1411118"/>
    <lineage>
        <taxon>Bacteria</taxon>
        <taxon>Bacillati</taxon>
        <taxon>Actinomycetota</taxon>
        <taxon>Actinomycetes</taxon>
        <taxon>Streptosporangiales</taxon>
        <taxon>Thermomonosporaceae</taxon>
        <taxon>Thermomonospora</taxon>
    </lineage>
</organism>
<protein>
    <submittedName>
        <fullName evidence="2">Uncharacterized protein</fullName>
    </submittedName>
</protein>
<evidence type="ECO:0000256" key="1">
    <source>
        <dbReference type="SAM" id="MobiDB-lite"/>
    </source>
</evidence>
<evidence type="ECO:0000313" key="2">
    <source>
        <dbReference type="EMBL" id="MBA9003919.1"/>
    </source>
</evidence>
<proteinExistence type="predicted"/>
<evidence type="ECO:0000313" key="3">
    <source>
        <dbReference type="Proteomes" id="UP000539313"/>
    </source>
</evidence>
<dbReference type="AlphaFoldDB" id="A0A7W3MXZ5"/>
<feature type="region of interest" description="Disordered" evidence="1">
    <location>
        <begin position="1"/>
        <end position="97"/>
    </location>
</feature>
<gene>
    <name evidence="2" type="ORF">HNR21_002801</name>
</gene>
<accession>A0A7W3MXZ5</accession>
<comment type="caution">
    <text evidence="2">The sequence shown here is derived from an EMBL/GenBank/DDBJ whole genome shotgun (WGS) entry which is preliminary data.</text>
</comment>
<keyword evidence="3" id="KW-1185">Reference proteome</keyword>
<feature type="compositionally biased region" description="Basic and acidic residues" evidence="1">
    <location>
        <begin position="1"/>
        <end position="30"/>
    </location>
</feature>
<name>A0A7W3MXZ5_9ACTN</name>
<reference evidence="2 3" key="1">
    <citation type="submission" date="2020-08" db="EMBL/GenBank/DDBJ databases">
        <title>Sequencing the genomes of 1000 actinobacteria strains.</title>
        <authorList>
            <person name="Klenk H.-P."/>
        </authorList>
    </citation>
    <scope>NUCLEOTIDE SEQUENCE [LARGE SCALE GENOMIC DNA]</scope>
    <source>
        <strain evidence="2 3">DSM 45823</strain>
    </source>
</reference>
<dbReference type="Proteomes" id="UP000539313">
    <property type="component" value="Unassembled WGS sequence"/>
</dbReference>
<dbReference type="EMBL" id="JACJII010000001">
    <property type="protein sequence ID" value="MBA9003919.1"/>
    <property type="molecule type" value="Genomic_DNA"/>
</dbReference>